<reference evidence="1 2" key="1">
    <citation type="submission" date="2016-11" db="EMBL/GenBank/DDBJ databases">
        <authorList>
            <person name="Jaros S."/>
            <person name="Januszkiewicz K."/>
            <person name="Wedrychowicz H."/>
        </authorList>
    </citation>
    <scope>NUCLEOTIDE SEQUENCE [LARGE SCALE GENOMIC DNA]</scope>
    <source>
        <strain evidence="1 2">BPI-34</strain>
    </source>
</reference>
<gene>
    <name evidence="1" type="ORF">SAMN04488494_0314</name>
</gene>
<dbReference type="RefSeq" id="WP_211839386.1">
    <property type="nucleotide sequence ID" value="NZ_FRCJ01000014.1"/>
</dbReference>
<proteinExistence type="predicted"/>
<protein>
    <submittedName>
        <fullName evidence="1">Uncharacterized protein</fullName>
    </submittedName>
</protein>
<organism evidence="1 2">
    <name type="scientific">Xylanibacter ruminicola</name>
    <name type="common">Prevotella ruminicola</name>
    <dbReference type="NCBI Taxonomy" id="839"/>
    <lineage>
        <taxon>Bacteria</taxon>
        <taxon>Pseudomonadati</taxon>
        <taxon>Bacteroidota</taxon>
        <taxon>Bacteroidia</taxon>
        <taxon>Bacteroidales</taxon>
        <taxon>Prevotellaceae</taxon>
        <taxon>Xylanibacter</taxon>
    </lineage>
</organism>
<accession>A0A1M7P323</accession>
<dbReference type="AlphaFoldDB" id="A0A1M7P323"/>
<evidence type="ECO:0000313" key="1">
    <source>
        <dbReference type="EMBL" id="SHN10872.1"/>
    </source>
</evidence>
<name>A0A1M7P323_XYLRU</name>
<dbReference type="EMBL" id="FRCJ01000014">
    <property type="protein sequence ID" value="SHN10872.1"/>
    <property type="molecule type" value="Genomic_DNA"/>
</dbReference>
<feature type="non-terminal residue" evidence="1">
    <location>
        <position position="1"/>
    </location>
</feature>
<sequence>VKDILKNYFDYHLYDRDGDGIGEPFRLRKYFRQYIGYKEKDSLYVFVNLYTHFPTITDSKCLCTIGPSERVLIYNRNGGRNFGTVIINMEQKRVVYFKISNADSNYIEGHYSEKELKSLFPHLGQ</sequence>
<evidence type="ECO:0000313" key="2">
    <source>
        <dbReference type="Proteomes" id="UP000184280"/>
    </source>
</evidence>
<dbReference type="Proteomes" id="UP000184280">
    <property type="component" value="Unassembled WGS sequence"/>
</dbReference>